<keyword evidence="8" id="KW-1185">Reference proteome</keyword>
<dbReference type="NCBIfam" id="TIGR03696">
    <property type="entry name" value="Rhs_assc_core"/>
    <property type="match status" value="1"/>
</dbReference>
<feature type="compositionally biased region" description="Polar residues" evidence="4">
    <location>
        <begin position="1940"/>
        <end position="1950"/>
    </location>
</feature>
<dbReference type="SUPFAM" id="SSF69318">
    <property type="entry name" value="Integrin alpha N-terminal domain"/>
    <property type="match status" value="1"/>
</dbReference>
<feature type="domain" description="Insecticide toxin TcdB middle/N-terminal" evidence="6">
    <location>
        <begin position="730"/>
        <end position="886"/>
    </location>
</feature>
<sequence>MASDGLPRPPGTGVSSPAPNADLGDTVVNNATGQSAANSATNDGASKSDSNTIKAPSITLPKGGGAVRSLSEKYDVDLSSGSGTYSIALPTTATRSGSSFQDAGISLQYSSNSGNGVFGSGWDLSMENARISRKYDRGMPRYRDTPSELDDQDIFILNGLEDLVRTTTPSTSRNGYTVKSYRPRIEGGFLRIEWWINNSDRGDSYWKITSQNNVVGIYGRDRNARIFQDGKTKQPDKVFAWLLSERYDTSGNAIIYNYKAEDAAGIPPELQLCEQNRSDDDRTTEKYIKSIKYGNRNANRDEDTWEAVSAFTLESSTWMFEVVFDYGEHSATNPLPGDTGVWKCRQDPFSTYRSGFEVRTYRLCNRVLLFHRFPDRFNGQTDVLVTSWTFEYEENPVLTYLIKVTQTGYDTDGSSGSLLSSSSLPPITLDYTRFPNYDDGTLPHHKVVRNADIGFPVFASSKATHQWIDLDGEGIPGILYTNTTTNATYYCHNLSGLGEAKFEAPKAITTQPSLPVSQGVFMDVASNGTQDLVDLQTPGLKGYYERKGQIEPRDDGWGVFHPFRSFPNFQSSDYQLIDLSGDGLADILLIDDQIFKWYSCLPFGEGYSPNAEWKYGDWEENKSPRVVFAASNDIRVFLADASGDGLVDIVRVRRDGEVCYWPNLGYGNWGGKITLGRCDWPDAISTIDLSRVYLADIDGSGTSDIVYVSDRVTALYRNQSGNSLSMALITPFTPINGGRLDIVDLFGNGTDCLVLSSSTDDYFAYLDFCGGVKPHLLRTLDNGVGVQRTLTYAASTKFYLQDKLNDRPWITRLSFPIHCVESAEVFDSVSGNKFFTRYEFHHGYFDGVEREFRGFAAVDAYDTEENTEGLSWTHGPSSHVKTWFHTGAFLENQEISRQLAREYFGAPSPQDSAAFQKFLDSLLPDTVLPAESTGAGWSADNIRQACRSLKGSTLRREVYGEDLSLSIKAALPFQVTESNFTIRKLDDTVRPVFFTHERETLTYNYERQIGDARVGHNIVTSVDDYGNILQSYQVAYGRATSDLTESKDKLQQENNSILFSTKNYTDPVIDAENYQAPRVAETLDYQIHDAALISKRDRLTFADLSPLPQKPDIPYTALLDGGTLDGKRKIEHSVTLYRKDDLSALLPKNKIEALGLPGENYRLAVTPDIFNHAYQDVQDPEFTISKMLDSGYVDVLGDGNYWIASGRQYYADTTNFGDELVQARKSFFLPVKFVDPLGHATTIEYDAGHLLRTVKSVDALGNEITATLNYRVVTYQSVKDVNGNTSQIMHDELGRVIASVTSGKAGEGDSFSNFTKYPAQALLDAFKQDPQGSAAQDLLGTASTRQIYDTSNVPISVYSITRNVHESDLPPGTRTDVQVNVAYTDGLGRVIQSMGQCEPSTINDNEPGTPDTPGKTWICSGWVVYNSKGLPVRQFEPFYNATHIFTRDTIHGVSPYIFYDAMGRTVGQYNANHSWIKTTFSPWMQSVYDENDTVQLPPDPNDPRTDPDVGGYFKLFTPTELGQTWYAARTAPGTTFGPHDRDAAQKAAVHNDTPAVSHFNALGQQFLTVSKIAAKYSDTEIIPTYELTQRLVIDIEGNTLESQDANGWAVERNQYDMLGTVLFTESSDSGKSWIYQNCLGSPIYHWDDRRYRTRQVYDALNRAVQTFVLDQETQPAQTEKLVETVVYGETSTGPTDKNTRLKVVQHFDQGGVLVTNQYDFKGNQLLGRRQYAAEYKTIIDHSTPFIPDPRLPVVETDTTYDAQNRILTVTSPTIDNTNSTVIHAYNRTGLLSNISTKLKGDTAASPIINTIRYNARGQRYSIDYGNGSNTQYTYDQFTFQLSRTFTKRGPKADFPDDCPDPQDPSNPGCQIQNIKYTYDAANNLTFTEDDAQQTIFFRGNRVDPSCDYTYDSVYRLIRATGREHLGQPNTNGPKPPSPGDPSTTSIDLPTNSQAMGTYVERFYYDYRNNLQKVRHEGSDPVHPGWTRDYFYNEPNPLQPAGADWKNNRLSYTQIGAAQDVYQYDGRPGRSGNITGMPSTRSLQWDWKNQLQASSQQVFNGGTPETTYYVYDAAGTRIRKVTEYQTPTGQTPLVKSDRIYVGTIFERYVTYLPQVNTSPNRVEETIQVYDGTRRIAGIEFIQDFTSAPDPPETRLFRYQLSNYTQSSAIELDDKANVISYEEYFPHGATSYQGVRSQLEIPKRYRFASKERDSETGLDYYGARYYAPWIGRWISPDPGGLIDGPNRYSFVGNNPAGVTDPSGFEGLQLTEPKLTIKGADSDRSTSGVNGVSLLQGMQLTLNSPKDVSATQQQQLNLTVPNSLRYGTSVSPLAFSPFHSFEERYQWVQQQLKAKPPKKGEGFQLDNPLHKVIGGRDFSIEPAKYGATLKISDPKPGKDPVTKGDIPRTPGITGEAGFTVDDLSDPGKKTDLKLKVKLPLPHGLSVSPNFEWAHDRQEDKYTAGFEVSSNFDGSPNSLTFKTGVTSITGQNPPDPPKPTPPGEVPLLPVVPWPLVPNYRANVNYGIEYSHGGPTSPPWTVGLTVTAGGTRDGQFATTIMGSFTLKFDGIPGYKDKTPAAVQAGADALKGQDKTKGYERGWYNQRSFP</sequence>
<evidence type="ECO:0000256" key="1">
    <source>
        <dbReference type="ARBA" id="ARBA00004613"/>
    </source>
</evidence>
<evidence type="ECO:0000313" key="8">
    <source>
        <dbReference type="Proteomes" id="UP001375240"/>
    </source>
</evidence>
<gene>
    <name evidence="7" type="ORF">TWF696_008836</name>
</gene>
<dbReference type="InterPro" id="IPR028994">
    <property type="entry name" value="Integrin_alpha_N"/>
</dbReference>
<reference evidence="7 8" key="1">
    <citation type="submission" date="2019-10" db="EMBL/GenBank/DDBJ databases">
        <authorList>
            <person name="Palmer J.M."/>
        </authorList>
    </citation>
    <scope>NUCLEOTIDE SEQUENCE [LARGE SCALE GENOMIC DNA]</scope>
    <source>
        <strain evidence="7 8">TWF696</strain>
    </source>
</reference>
<organism evidence="7 8">
    <name type="scientific">Orbilia brochopaga</name>
    <dbReference type="NCBI Taxonomy" id="3140254"/>
    <lineage>
        <taxon>Eukaryota</taxon>
        <taxon>Fungi</taxon>
        <taxon>Dikarya</taxon>
        <taxon>Ascomycota</taxon>
        <taxon>Pezizomycotina</taxon>
        <taxon>Orbiliomycetes</taxon>
        <taxon>Orbiliales</taxon>
        <taxon>Orbiliaceae</taxon>
        <taxon>Orbilia</taxon>
    </lineage>
</organism>
<proteinExistence type="predicted"/>
<dbReference type="Pfam" id="PF03534">
    <property type="entry name" value="SpvB"/>
    <property type="match status" value="1"/>
</dbReference>
<evidence type="ECO:0000313" key="7">
    <source>
        <dbReference type="EMBL" id="KAK6340510.1"/>
    </source>
</evidence>
<protein>
    <submittedName>
        <fullName evidence="7">Uncharacterized protein</fullName>
    </submittedName>
</protein>
<keyword evidence="3" id="KW-0843">Virulence</keyword>
<evidence type="ECO:0000256" key="2">
    <source>
        <dbReference type="ARBA" id="ARBA00022525"/>
    </source>
</evidence>
<dbReference type="PANTHER" id="PTHR32305:SF15">
    <property type="entry name" value="PROTEIN RHSA-RELATED"/>
    <property type="match status" value="1"/>
</dbReference>
<dbReference type="InterPro" id="IPR022385">
    <property type="entry name" value="Rhs_assc_core"/>
</dbReference>
<dbReference type="GO" id="GO:0005576">
    <property type="term" value="C:extracellular region"/>
    <property type="evidence" value="ECO:0007669"/>
    <property type="project" value="UniProtKB-SubCell"/>
</dbReference>
<dbReference type="Gene3D" id="2.180.10.10">
    <property type="entry name" value="RHS repeat-associated core"/>
    <property type="match status" value="1"/>
</dbReference>
<dbReference type="InterPro" id="IPR022045">
    <property type="entry name" value="TcdB_toxin_mid/N"/>
</dbReference>
<comment type="subcellular location">
    <subcellularLocation>
        <location evidence="1">Secreted</location>
    </subcellularLocation>
</comment>
<comment type="caution">
    <text evidence="7">The sequence shown here is derived from an EMBL/GenBank/DDBJ whole genome shotgun (WGS) entry which is preliminary data.</text>
</comment>
<evidence type="ECO:0000256" key="4">
    <source>
        <dbReference type="SAM" id="MobiDB-lite"/>
    </source>
</evidence>
<dbReference type="InterPro" id="IPR022044">
    <property type="entry name" value="TcdB_toxin_mid/C"/>
</dbReference>
<dbReference type="InterPro" id="IPR003284">
    <property type="entry name" value="Sal_SpvB"/>
</dbReference>
<feature type="domain" description="Insecticide toxin TcdB middle/C-terminal" evidence="5">
    <location>
        <begin position="944"/>
        <end position="1052"/>
    </location>
</feature>
<feature type="region of interest" description="Disordered" evidence="4">
    <location>
        <begin position="1"/>
        <end position="66"/>
    </location>
</feature>
<dbReference type="PANTHER" id="PTHR32305">
    <property type="match status" value="1"/>
</dbReference>
<name>A0AAV9UEX5_9PEZI</name>
<feature type="compositionally biased region" description="Polar residues" evidence="4">
    <location>
        <begin position="27"/>
        <end position="54"/>
    </location>
</feature>
<accession>A0AAV9UEX5</accession>
<dbReference type="GO" id="GO:0005737">
    <property type="term" value="C:cytoplasm"/>
    <property type="evidence" value="ECO:0007669"/>
    <property type="project" value="InterPro"/>
</dbReference>
<evidence type="ECO:0000259" key="6">
    <source>
        <dbReference type="Pfam" id="PF12256"/>
    </source>
</evidence>
<evidence type="ECO:0000256" key="3">
    <source>
        <dbReference type="ARBA" id="ARBA00023026"/>
    </source>
</evidence>
<feature type="compositionally biased region" description="Basic and acidic residues" evidence="4">
    <location>
        <begin position="2389"/>
        <end position="2403"/>
    </location>
</feature>
<keyword evidence="2" id="KW-0964">Secreted</keyword>
<evidence type="ECO:0000259" key="5">
    <source>
        <dbReference type="Pfam" id="PF12255"/>
    </source>
</evidence>
<feature type="region of interest" description="Disordered" evidence="4">
    <location>
        <begin position="2389"/>
        <end position="2421"/>
    </location>
</feature>
<dbReference type="Proteomes" id="UP001375240">
    <property type="component" value="Unassembled WGS sequence"/>
</dbReference>
<feature type="region of interest" description="Disordered" evidence="4">
    <location>
        <begin position="1922"/>
        <end position="1950"/>
    </location>
</feature>
<dbReference type="EMBL" id="JAVHNQ010000008">
    <property type="protein sequence ID" value="KAK6340510.1"/>
    <property type="molecule type" value="Genomic_DNA"/>
</dbReference>
<dbReference type="InterPro" id="IPR050708">
    <property type="entry name" value="T6SS_VgrG/RHS"/>
</dbReference>
<dbReference type="Pfam" id="PF12255">
    <property type="entry name" value="TcdB_toxin_midC"/>
    <property type="match status" value="1"/>
</dbReference>
<dbReference type="Pfam" id="PF12256">
    <property type="entry name" value="TcdB_toxin_midN"/>
    <property type="match status" value="1"/>
</dbReference>